<dbReference type="Proteomes" id="UP001500689">
    <property type="component" value="Unassembled WGS sequence"/>
</dbReference>
<gene>
    <name evidence="1" type="ORF">GCM10022222_10110</name>
</gene>
<sequence>MGCNTAEFPVLATDKVRWGGETRSLPLPPIRLPRLGPPHMLRTRLSNVLDVSEERVLSW</sequence>
<name>A0ABP6V7Y9_9PSEU</name>
<keyword evidence="2" id="KW-1185">Reference proteome</keyword>
<proteinExistence type="predicted"/>
<evidence type="ECO:0000313" key="1">
    <source>
        <dbReference type="EMBL" id="GAA3529029.1"/>
    </source>
</evidence>
<comment type="caution">
    <text evidence="1">The sequence shown here is derived from an EMBL/GenBank/DDBJ whole genome shotgun (WGS) entry which is preliminary data.</text>
</comment>
<protein>
    <submittedName>
        <fullName evidence="1">Uncharacterized protein</fullName>
    </submittedName>
</protein>
<dbReference type="EMBL" id="BAAAZN010000001">
    <property type="protein sequence ID" value="GAA3529029.1"/>
    <property type="molecule type" value="Genomic_DNA"/>
</dbReference>
<accession>A0ABP6V7Y9</accession>
<reference evidence="2" key="1">
    <citation type="journal article" date="2019" name="Int. J. Syst. Evol. Microbiol.">
        <title>The Global Catalogue of Microorganisms (GCM) 10K type strain sequencing project: providing services to taxonomists for standard genome sequencing and annotation.</title>
        <authorList>
            <consortium name="The Broad Institute Genomics Platform"/>
            <consortium name="The Broad Institute Genome Sequencing Center for Infectious Disease"/>
            <person name="Wu L."/>
            <person name="Ma J."/>
        </authorList>
    </citation>
    <scope>NUCLEOTIDE SEQUENCE [LARGE SCALE GENOMIC DNA]</scope>
    <source>
        <strain evidence="2">JCM 16898</strain>
    </source>
</reference>
<organism evidence="1 2">
    <name type="scientific">Amycolatopsis ultiminotia</name>
    <dbReference type="NCBI Taxonomy" id="543629"/>
    <lineage>
        <taxon>Bacteria</taxon>
        <taxon>Bacillati</taxon>
        <taxon>Actinomycetota</taxon>
        <taxon>Actinomycetes</taxon>
        <taxon>Pseudonocardiales</taxon>
        <taxon>Pseudonocardiaceae</taxon>
        <taxon>Amycolatopsis</taxon>
    </lineage>
</organism>
<evidence type="ECO:0000313" key="2">
    <source>
        <dbReference type="Proteomes" id="UP001500689"/>
    </source>
</evidence>